<keyword evidence="8 14" id="KW-0067">ATP-binding</keyword>
<keyword evidence="9" id="KW-0112">Calmodulin-binding</keyword>
<keyword evidence="4" id="KW-0021">Allosteric enzyme</keyword>
<keyword evidence="5" id="KW-0808">Transferase</keyword>
<protein>
    <recommendedName>
        <fullName evidence="12">Calcium/calmodulin-dependent protein kinase type 1</fullName>
        <ecNumber evidence="2">2.7.11.17</ecNumber>
    </recommendedName>
    <alternativeName>
        <fullName evidence="13">CaM kinase I</fullName>
    </alternativeName>
</protein>
<dbReference type="FunFam" id="1.10.510.10:FF:000026">
    <property type="entry name" value="Calcium/calmodulin-dependent protein kinase type 1"/>
    <property type="match status" value="1"/>
</dbReference>
<dbReference type="SMART" id="SM00220">
    <property type="entry name" value="S_TKc"/>
    <property type="match status" value="1"/>
</dbReference>
<evidence type="ECO:0000256" key="13">
    <source>
        <dbReference type="ARBA" id="ARBA00076663"/>
    </source>
</evidence>
<proteinExistence type="evidence at transcript level"/>
<evidence type="ECO:0000256" key="7">
    <source>
        <dbReference type="ARBA" id="ARBA00022777"/>
    </source>
</evidence>
<evidence type="ECO:0000256" key="9">
    <source>
        <dbReference type="ARBA" id="ARBA00022860"/>
    </source>
</evidence>
<dbReference type="Pfam" id="PF00069">
    <property type="entry name" value="Pkinase"/>
    <property type="match status" value="1"/>
</dbReference>
<dbReference type="Gene3D" id="3.30.200.20">
    <property type="entry name" value="Phosphorylase Kinase, domain 1"/>
    <property type="match status" value="1"/>
</dbReference>
<dbReference type="EC" id="2.7.11.17" evidence="2"/>
<dbReference type="PROSITE" id="PS00107">
    <property type="entry name" value="PROTEIN_KINASE_ATP"/>
    <property type="match status" value="1"/>
</dbReference>
<feature type="domain" description="Protein kinase" evidence="17">
    <location>
        <begin position="31"/>
        <end position="287"/>
    </location>
</feature>
<evidence type="ECO:0000256" key="2">
    <source>
        <dbReference type="ARBA" id="ARBA00012434"/>
    </source>
</evidence>
<dbReference type="GO" id="GO:0005524">
    <property type="term" value="F:ATP binding"/>
    <property type="evidence" value="ECO:0007669"/>
    <property type="project" value="UniProtKB-UniRule"/>
</dbReference>
<dbReference type="SUPFAM" id="SSF56112">
    <property type="entry name" value="Protein kinase-like (PK-like)"/>
    <property type="match status" value="1"/>
</dbReference>
<dbReference type="InterPro" id="IPR017441">
    <property type="entry name" value="Protein_kinase_ATP_BS"/>
</dbReference>
<evidence type="ECO:0000256" key="15">
    <source>
        <dbReference type="RuleBase" id="RU000304"/>
    </source>
</evidence>
<evidence type="ECO:0000256" key="8">
    <source>
        <dbReference type="ARBA" id="ARBA00022840"/>
    </source>
</evidence>
<name>A0A1B1XV96_MACRS</name>
<evidence type="ECO:0000256" key="10">
    <source>
        <dbReference type="ARBA" id="ARBA00047307"/>
    </source>
</evidence>
<comment type="catalytic activity">
    <reaction evidence="11">
        <text>L-seryl-[protein] + ATP = O-phospho-L-seryl-[protein] + ADP + H(+)</text>
        <dbReference type="Rhea" id="RHEA:17989"/>
        <dbReference type="Rhea" id="RHEA-COMP:9863"/>
        <dbReference type="Rhea" id="RHEA-COMP:11604"/>
        <dbReference type="ChEBI" id="CHEBI:15378"/>
        <dbReference type="ChEBI" id="CHEBI:29999"/>
        <dbReference type="ChEBI" id="CHEBI:30616"/>
        <dbReference type="ChEBI" id="CHEBI:83421"/>
        <dbReference type="ChEBI" id="CHEBI:456216"/>
        <dbReference type="EC" id="2.7.11.17"/>
    </reaction>
</comment>
<dbReference type="Gene3D" id="1.10.510.10">
    <property type="entry name" value="Transferase(Phosphotransferase) domain 1"/>
    <property type="match status" value="1"/>
</dbReference>
<sequence length="344" mass="39121">MPLFGSKKETAKKSSKKDKEEGKMPAVEDKYILKDLLGTGAFSQVRLAEVKEDPSRVVAIKIIDKKALKGKEDSLENEIRVLRRLQHPNIVQLMETYEDREHVYLIIELVTGGELFDRIVEKGSYTEKDASDLIRQVLEAVDYMHDQGVVHRDLKPENLLYYSPDEDSKIMISDFGLSKMEDSGIMATACGTPGYVAPEVLAQKPYGKAVDVWSIGVIAYILLCGYPPFYDENDANLFAQILKGEFEFDSPYWDEISESAKDFIRQLMCVDVEKRYTCKQALGHPWISGNAASDRNIHSSVSEQLKKNFAKSRWRQAYHATAVIRQMRLLALSSHREKKLSESQ</sequence>
<evidence type="ECO:0000313" key="18">
    <source>
        <dbReference type="EMBL" id="ANW81831.1"/>
    </source>
</evidence>
<feature type="binding site" evidence="14">
    <location>
        <position position="61"/>
    </location>
    <ligand>
        <name>ATP</name>
        <dbReference type="ChEBI" id="CHEBI:30616"/>
    </ligand>
</feature>
<evidence type="ECO:0000256" key="5">
    <source>
        <dbReference type="ARBA" id="ARBA00022679"/>
    </source>
</evidence>
<keyword evidence="3 15" id="KW-0723">Serine/threonine-protein kinase</keyword>
<evidence type="ECO:0000259" key="17">
    <source>
        <dbReference type="PROSITE" id="PS50011"/>
    </source>
</evidence>
<dbReference type="GO" id="GO:0005516">
    <property type="term" value="F:calmodulin binding"/>
    <property type="evidence" value="ECO:0007669"/>
    <property type="project" value="UniProtKB-KW"/>
</dbReference>
<comment type="similarity">
    <text evidence="1">Belongs to the protein kinase superfamily. CAMK Ser/Thr protein kinase family. CaMK subfamily.</text>
</comment>
<dbReference type="PROSITE" id="PS50011">
    <property type="entry name" value="PROTEIN_KINASE_DOM"/>
    <property type="match status" value="1"/>
</dbReference>
<dbReference type="InterPro" id="IPR008271">
    <property type="entry name" value="Ser/Thr_kinase_AS"/>
</dbReference>
<evidence type="ECO:0000256" key="4">
    <source>
        <dbReference type="ARBA" id="ARBA00022533"/>
    </source>
</evidence>
<evidence type="ECO:0000256" key="3">
    <source>
        <dbReference type="ARBA" id="ARBA00022527"/>
    </source>
</evidence>
<dbReference type="PROSITE" id="PS00108">
    <property type="entry name" value="PROTEIN_KINASE_ST"/>
    <property type="match status" value="1"/>
</dbReference>
<dbReference type="FunFam" id="3.30.200.20:FF:000531">
    <property type="entry name" value="Calcium/calmodulin-dependent protein kinase type"/>
    <property type="match status" value="1"/>
</dbReference>
<dbReference type="InterPro" id="IPR000719">
    <property type="entry name" value="Prot_kinase_dom"/>
</dbReference>
<organism evidence="18">
    <name type="scientific">Macrobrachium rosenbergii</name>
    <name type="common">Giant fresh water prawn</name>
    <dbReference type="NCBI Taxonomy" id="79674"/>
    <lineage>
        <taxon>Eukaryota</taxon>
        <taxon>Metazoa</taxon>
        <taxon>Ecdysozoa</taxon>
        <taxon>Arthropoda</taxon>
        <taxon>Crustacea</taxon>
        <taxon>Multicrustacea</taxon>
        <taxon>Malacostraca</taxon>
        <taxon>Eumalacostraca</taxon>
        <taxon>Eucarida</taxon>
        <taxon>Decapoda</taxon>
        <taxon>Pleocyemata</taxon>
        <taxon>Caridea</taxon>
        <taxon>Palaemonoidea</taxon>
        <taxon>Palaemonidae</taxon>
        <taxon>Macrobrachium</taxon>
    </lineage>
</organism>
<dbReference type="PANTHER" id="PTHR24347">
    <property type="entry name" value="SERINE/THREONINE-PROTEIN KINASE"/>
    <property type="match status" value="1"/>
</dbReference>
<comment type="catalytic activity">
    <reaction evidence="10">
        <text>L-threonyl-[protein] + ATP = O-phospho-L-threonyl-[protein] + ADP + H(+)</text>
        <dbReference type="Rhea" id="RHEA:46608"/>
        <dbReference type="Rhea" id="RHEA-COMP:11060"/>
        <dbReference type="Rhea" id="RHEA-COMP:11605"/>
        <dbReference type="ChEBI" id="CHEBI:15378"/>
        <dbReference type="ChEBI" id="CHEBI:30013"/>
        <dbReference type="ChEBI" id="CHEBI:30616"/>
        <dbReference type="ChEBI" id="CHEBI:61977"/>
        <dbReference type="ChEBI" id="CHEBI:456216"/>
        <dbReference type="EC" id="2.7.11.17"/>
    </reaction>
</comment>
<accession>A0A1B1XV96</accession>
<feature type="region of interest" description="Disordered" evidence="16">
    <location>
        <begin position="1"/>
        <end position="23"/>
    </location>
</feature>
<keyword evidence="6 14" id="KW-0547">Nucleotide-binding</keyword>
<keyword evidence="7 18" id="KW-0418">Kinase</keyword>
<dbReference type="CDD" id="cd14083">
    <property type="entry name" value="STKc_CaMKI"/>
    <property type="match status" value="1"/>
</dbReference>
<evidence type="ECO:0000256" key="12">
    <source>
        <dbReference type="ARBA" id="ARBA00068395"/>
    </source>
</evidence>
<evidence type="ECO:0000256" key="16">
    <source>
        <dbReference type="SAM" id="MobiDB-lite"/>
    </source>
</evidence>
<dbReference type="EMBL" id="KU601408">
    <property type="protein sequence ID" value="ANW81831.1"/>
    <property type="molecule type" value="mRNA"/>
</dbReference>
<evidence type="ECO:0000256" key="1">
    <source>
        <dbReference type="ARBA" id="ARBA00005354"/>
    </source>
</evidence>
<reference evidence="18" key="1">
    <citation type="submission" date="2016-01" db="EMBL/GenBank/DDBJ databases">
        <title>Calcium-calmodulin dependent protein kinase I from Macrobrachium rosenbergii: cDNA cloning and involvement in molting.</title>
        <authorList>
            <person name="Qian Z."/>
            <person name="Liu X."/>
        </authorList>
    </citation>
    <scope>NUCLEOTIDE SEQUENCE</scope>
</reference>
<evidence type="ECO:0000256" key="6">
    <source>
        <dbReference type="ARBA" id="ARBA00022741"/>
    </source>
</evidence>
<evidence type="ECO:0000256" key="11">
    <source>
        <dbReference type="ARBA" id="ARBA00047430"/>
    </source>
</evidence>
<gene>
    <name evidence="18" type="primary">CaMKI</name>
</gene>
<dbReference type="GO" id="GO:0004683">
    <property type="term" value="F:calcium/calmodulin-dependent protein kinase activity"/>
    <property type="evidence" value="ECO:0007669"/>
    <property type="project" value="UniProtKB-EC"/>
</dbReference>
<evidence type="ECO:0000256" key="14">
    <source>
        <dbReference type="PROSITE-ProRule" id="PRU10141"/>
    </source>
</evidence>
<dbReference type="InterPro" id="IPR011009">
    <property type="entry name" value="Kinase-like_dom_sf"/>
</dbReference>
<dbReference type="AlphaFoldDB" id="A0A1B1XV96"/>